<dbReference type="InterPro" id="IPR023404">
    <property type="entry name" value="rSAM_horseshoe"/>
</dbReference>
<dbReference type="HAMAP" id="MF_01251">
    <property type="entry name" value="UPF0313"/>
    <property type="match status" value="1"/>
</dbReference>
<dbReference type="InterPro" id="IPR007197">
    <property type="entry name" value="rSAM"/>
</dbReference>
<dbReference type="InterPro" id="IPR013704">
    <property type="entry name" value="UPF0313_N"/>
</dbReference>
<feature type="region of interest" description="Disordered" evidence="7">
    <location>
        <begin position="649"/>
        <end position="692"/>
    </location>
</feature>
<dbReference type="SFLD" id="SFLDG01082">
    <property type="entry name" value="B12-binding_domain_containing"/>
    <property type="match status" value="1"/>
</dbReference>
<dbReference type="Pfam" id="PF11842">
    <property type="entry name" value="DUF3362"/>
    <property type="match status" value="1"/>
</dbReference>
<dbReference type="NCBIfam" id="TIGR03904">
    <property type="entry name" value="SAM_YgiQ"/>
    <property type="match status" value="1"/>
</dbReference>
<feature type="binding site" evidence="6">
    <location>
        <position position="349"/>
    </location>
    <ligand>
        <name>[4Fe-4S] cluster</name>
        <dbReference type="ChEBI" id="CHEBI:49883"/>
        <note>4Fe-4S-S-AdoMet</note>
    </ligand>
</feature>
<dbReference type="PROSITE" id="PS01278">
    <property type="entry name" value="MTTASE_RADICAL"/>
    <property type="match status" value="1"/>
</dbReference>
<evidence type="ECO:0000313" key="10">
    <source>
        <dbReference type="Proteomes" id="UP001416858"/>
    </source>
</evidence>
<evidence type="ECO:0000256" key="2">
    <source>
        <dbReference type="ARBA" id="ARBA00022691"/>
    </source>
</evidence>
<dbReference type="PANTHER" id="PTHR32331">
    <property type="entry name" value="UPF0313 PROTEIN YGIQ"/>
    <property type="match status" value="1"/>
</dbReference>
<gene>
    <name evidence="9" type="ORF">Rcae01_04764</name>
</gene>
<dbReference type="InterPro" id="IPR058240">
    <property type="entry name" value="rSAM_sf"/>
</dbReference>
<evidence type="ECO:0000256" key="7">
    <source>
        <dbReference type="SAM" id="MobiDB-lite"/>
    </source>
</evidence>
<feature type="domain" description="Radical SAM core" evidence="8">
    <location>
        <begin position="331"/>
        <end position="601"/>
    </location>
</feature>
<dbReference type="Gene3D" id="3.80.30.20">
    <property type="entry name" value="tm_1862 like domain"/>
    <property type="match status" value="1"/>
</dbReference>
<evidence type="ECO:0000259" key="8">
    <source>
        <dbReference type="PROSITE" id="PS51918"/>
    </source>
</evidence>
<dbReference type="Proteomes" id="UP001416858">
    <property type="component" value="Unassembled WGS sequence"/>
</dbReference>
<dbReference type="InterPro" id="IPR006638">
    <property type="entry name" value="Elp3/MiaA/NifB-like_rSAM"/>
</dbReference>
<keyword evidence="2 6" id="KW-0949">S-adenosyl-L-methionine</keyword>
<reference evidence="9 10" key="1">
    <citation type="submission" date="2024-02" db="EMBL/GenBank/DDBJ databases">
        <title>Rhodopirellula caenicola NBRC 110016.</title>
        <authorList>
            <person name="Ichikawa N."/>
            <person name="Katano-Makiyama Y."/>
            <person name="Hidaka K."/>
        </authorList>
    </citation>
    <scope>NUCLEOTIDE SEQUENCE [LARGE SCALE GENOMIC DNA]</scope>
    <source>
        <strain evidence="9 10">NBRC 110016</strain>
    </source>
</reference>
<accession>A0ABP9VVU5</accession>
<dbReference type="SFLD" id="SFLDG01069">
    <property type="entry name" value="UPF0313"/>
    <property type="match status" value="1"/>
</dbReference>
<evidence type="ECO:0000256" key="4">
    <source>
        <dbReference type="ARBA" id="ARBA00023004"/>
    </source>
</evidence>
<dbReference type="InterPro" id="IPR024560">
    <property type="entry name" value="UPF0313_C"/>
</dbReference>
<protein>
    <recommendedName>
        <fullName evidence="8">Radical SAM core domain-containing protein</fullName>
    </recommendedName>
</protein>
<comment type="similarity">
    <text evidence="6">Belongs to the UPF0313 family.</text>
</comment>
<dbReference type="PROSITE" id="PS51918">
    <property type="entry name" value="RADICAL_SAM"/>
    <property type="match status" value="1"/>
</dbReference>
<dbReference type="SMART" id="SM00729">
    <property type="entry name" value="Elp3"/>
    <property type="match status" value="1"/>
</dbReference>
<organism evidence="9 10">
    <name type="scientific">Novipirellula caenicola</name>
    <dbReference type="NCBI Taxonomy" id="1536901"/>
    <lineage>
        <taxon>Bacteria</taxon>
        <taxon>Pseudomonadati</taxon>
        <taxon>Planctomycetota</taxon>
        <taxon>Planctomycetia</taxon>
        <taxon>Pirellulales</taxon>
        <taxon>Pirellulaceae</taxon>
        <taxon>Novipirellula</taxon>
    </lineage>
</organism>
<dbReference type="SFLD" id="SFLDS00029">
    <property type="entry name" value="Radical_SAM"/>
    <property type="match status" value="1"/>
</dbReference>
<feature type="binding site" evidence="6">
    <location>
        <position position="345"/>
    </location>
    <ligand>
        <name>[4Fe-4S] cluster</name>
        <dbReference type="ChEBI" id="CHEBI:49883"/>
        <note>4Fe-4S-S-AdoMet</note>
    </ligand>
</feature>
<dbReference type="SUPFAM" id="SSF102114">
    <property type="entry name" value="Radical SAM enzymes"/>
    <property type="match status" value="1"/>
</dbReference>
<feature type="region of interest" description="Disordered" evidence="7">
    <location>
        <begin position="1"/>
        <end position="20"/>
    </location>
</feature>
<proteinExistence type="inferred from homology"/>
<dbReference type="InterPro" id="IPR022946">
    <property type="entry name" value="UPF0313"/>
</dbReference>
<sequence>MQLPVIDHSSSNPPAPAMSRDYLSDLAAGGRVPTGPVAARPLPMSMKEARERGWDELDIVFVTGDAYIDHPSFAMAILGRTLEAAGFRVGIVSQPDWRSCEPWTTFGRPRLFFGISAGNMDSMINHYTANKKVRNDDAYSPGGKIGLRPDRATLSYCQRAREAYKGVPVIAGGVEASLRRLAHYDYWSDKVKRSILLDSKADLVAFGMGENAIVEIAKRLDAGEDVKSLRNMLGVAYALGASESDAVPQDALTLPSFDEVTRDKVAFAEATRIIHNETNPHNARPLVQQHGTQTVVCNVPQQPISEAAMDQIYGLPYTRRPHPSYKEPIPAYEMIKNSVTIMRGCFGGCTFCSITAHQGRIIQSRSKESILGEIAKMTEDKSFKGVVSDIGGPTANMYQMNCTKPEVEAVCRRQSCVHPKICKLLGVDHTPVIELMRESRNLPGIKKVLVASGIRMDLARTSPEYLKELTAHHVGGKLKVAPEHVDAGVLNKMRKPKNDDFEHFTDIFKEESKRVGKKQFIVPYFIASHPGSDVRAMIELALFLKRNGYKPDAVQDFIPAPLDIATTMYYTELDPFTKKPVYIAKAMKERKMQRALMQFFKPENYFEVREALRSVGRTDLISDGCDGLIPSKPPQEAIRARRQDANKRFRGDYVHTIAKPGATGGGEQKKGSKKKRRDRKSTGYRPDRRGAN</sequence>
<evidence type="ECO:0000256" key="5">
    <source>
        <dbReference type="ARBA" id="ARBA00023014"/>
    </source>
</evidence>
<dbReference type="Pfam" id="PF04055">
    <property type="entry name" value="Radical_SAM"/>
    <property type="match status" value="1"/>
</dbReference>
<dbReference type="Pfam" id="PF08497">
    <property type="entry name" value="Radical_SAM_N"/>
    <property type="match status" value="1"/>
</dbReference>
<keyword evidence="4 6" id="KW-0408">Iron</keyword>
<comment type="cofactor">
    <cofactor evidence="6">
        <name>[4Fe-4S] cluster</name>
        <dbReference type="ChEBI" id="CHEBI:49883"/>
    </cofactor>
    <text evidence="6">Binds 1 [4Fe-4S] cluster. The cluster is coordinated with 3 cysteines and an exchangeable S-adenosyl-L-methionine.</text>
</comment>
<feature type="binding site" evidence="6">
    <location>
        <position position="352"/>
    </location>
    <ligand>
        <name>[4Fe-4S] cluster</name>
        <dbReference type="ChEBI" id="CHEBI:49883"/>
        <note>4Fe-4S-S-AdoMet</note>
    </ligand>
</feature>
<comment type="caution">
    <text evidence="9">The sequence shown here is derived from an EMBL/GenBank/DDBJ whole genome shotgun (WGS) entry which is preliminary data.</text>
</comment>
<dbReference type="RefSeq" id="WP_345686185.1">
    <property type="nucleotide sequence ID" value="NZ_BAABRO010000013.1"/>
</dbReference>
<evidence type="ECO:0000256" key="3">
    <source>
        <dbReference type="ARBA" id="ARBA00022723"/>
    </source>
</evidence>
<evidence type="ECO:0000313" key="9">
    <source>
        <dbReference type="EMBL" id="GAA5509265.1"/>
    </source>
</evidence>
<name>A0ABP9VVU5_9BACT</name>
<keyword evidence="10" id="KW-1185">Reference proteome</keyword>
<evidence type="ECO:0000256" key="1">
    <source>
        <dbReference type="ARBA" id="ARBA00022485"/>
    </source>
</evidence>
<keyword evidence="3 6" id="KW-0479">Metal-binding</keyword>
<evidence type="ECO:0000256" key="6">
    <source>
        <dbReference type="HAMAP-Rule" id="MF_01251"/>
    </source>
</evidence>
<keyword evidence="1 6" id="KW-0004">4Fe-4S</keyword>
<dbReference type="PANTHER" id="PTHR32331:SF0">
    <property type="entry name" value="UPF0313 PROTEIN YGIQ"/>
    <property type="match status" value="1"/>
</dbReference>
<dbReference type="InterPro" id="IPR020612">
    <property type="entry name" value="Methylthiotransferase_CS"/>
</dbReference>
<dbReference type="EMBL" id="BAABRO010000013">
    <property type="protein sequence ID" value="GAA5509265.1"/>
    <property type="molecule type" value="Genomic_DNA"/>
</dbReference>
<keyword evidence="5 6" id="KW-0411">Iron-sulfur</keyword>